<dbReference type="OrthoDB" id="9804774at2"/>
<dbReference type="Pfam" id="PF13561">
    <property type="entry name" value="adh_short_C2"/>
    <property type="match status" value="1"/>
</dbReference>
<name>A0A561E7R2_9MICO</name>
<dbReference type="PANTHER" id="PTHR42760:SF78">
    <property type="entry name" value="3-OXOACYL-[ACYL-CARRIER-PROTEIN] REDUCTASE [NADH]"/>
    <property type="match status" value="1"/>
</dbReference>
<dbReference type="SUPFAM" id="SSF51735">
    <property type="entry name" value="NAD(P)-binding Rossmann-fold domains"/>
    <property type="match status" value="1"/>
</dbReference>
<dbReference type="Gene3D" id="3.40.50.720">
    <property type="entry name" value="NAD(P)-binding Rossmann-like Domain"/>
    <property type="match status" value="2"/>
</dbReference>
<dbReference type="AlphaFoldDB" id="A0A561E7R2"/>
<dbReference type="GO" id="GO:0016616">
    <property type="term" value="F:oxidoreductase activity, acting on the CH-OH group of donors, NAD or NADP as acceptor"/>
    <property type="evidence" value="ECO:0007669"/>
    <property type="project" value="UniProtKB-ARBA"/>
</dbReference>
<dbReference type="FunFam" id="3.40.50.720:FF:000338">
    <property type="entry name" value="3-oxoacyl-ACP reductase FabG"/>
    <property type="match status" value="1"/>
</dbReference>
<feature type="domain" description="Ketoreductase" evidence="2">
    <location>
        <begin position="214"/>
        <end position="393"/>
    </location>
</feature>
<dbReference type="InterPro" id="IPR057326">
    <property type="entry name" value="KR_dom"/>
</dbReference>
<protein>
    <submittedName>
        <fullName evidence="3">3-oxoacyl-[acyl-carrier protein] reductase</fullName>
    </submittedName>
</protein>
<dbReference type="PRINTS" id="PR00081">
    <property type="entry name" value="GDHRDH"/>
</dbReference>
<sequence length="456" mass="46766">MADGYSNFVNKNPLGKKLAGQFGLPKPPVLRRYEPGQELTTGPVAIGSFDGGKVASALIDIVESSGAVVVDATPEATYEKGSLGAAVYDATGLRTIDDLEILRATLAPAVKALGKNARVLIIGTPPAEQDRPEAAATQQALEGIMRSIGKELLRGATANLIWLSGDAFDEPEVLASPVRFFLSSRSAYVGGQPLRVGKAVVPQVADWRAPLQGEVAVVTGAARGIGAKIAEVFARQGAAVIVVDIPAAGESLSKVANKIGGVALQLDITAPDAGQKIAEAVARKGDKLAAIVHNAGITRDKLFVNDDAARWGSVIAVNIKAEMAINATLLDPALPGGLKDGGRIIGVASTSGIGGNRGQANYAASKAGVMGLVRAEAPELAPRQITINAIAPGFIETEMTAKIPLATREVGRRINALMQGGQPVDVAEAIAFLAEPGSAGVTGQVLRVCGHSQLGA</sequence>
<gene>
    <name evidence="3" type="ORF">BKA23_0376</name>
</gene>
<proteinExistence type="inferred from homology"/>
<organism evidence="3 4">
    <name type="scientific">Rudaeicoccus suwonensis</name>
    <dbReference type="NCBI Taxonomy" id="657409"/>
    <lineage>
        <taxon>Bacteria</taxon>
        <taxon>Bacillati</taxon>
        <taxon>Actinomycetota</taxon>
        <taxon>Actinomycetes</taxon>
        <taxon>Micrococcales</taxon>
        <taxon>Dermacoccaceae</taxon>
        <taxon>Rudaeicoccus</taxon>
    </lineage>
</organism>
<dbReference type="EMBL" id="VIVQ01000001">
    <property type="protein sequence ID" value="TWE11600.1"/>
    <property type="molecule type" value="Genomic_DNA"/>
</dbReference>
<dbReference type="InterPro" id="IPR002347">
    <property type="entry name" value="SDR_fam"/>
</dbReference>
<evidence type="ECO:0000256" key="1">
    <source>
        <dbReference type="ARBA" id="ARBA00006484"/>
    </source>
</evidence>
<evidence type="ECO:0000259" key="2">
    <source>
        <dbReference type="SMART" id="SM00822"/>
    </source>
</evidence>
<evidence type="ECO:0000313" key="4">
    <source>
        <dbReference type="Proteomes" id="UP000318297"/>
    </source>
</evidence>
<dbReference type="InterPro" id="IPR036291">
    <property type="entry name" value="NAD(P)-bd_dom_sf"/>
</dbReference>
<dbReference type="PRINTS" id="PR00080">
    <property type="entry name" value="SDRFAMILY"/>
</dbReference>
<keyword evidence="4" id="KW-1185">Reference proteome</keyword>
<dbReference type="Proteomes" id="UP000318297">
    <property type="component" value="Unassembled WGS sequence"/>
</dbReference>
<reference evidence="3 4" key="1">
    <citation type="submission" date="2019-06" db="EMBL/GenBank/DDBJ databases">
        <title>Sequencing the genomes of 1000 actinobacteria strains.</title>
        <authorList>
            <person name="Klenk H.-P."/>
        </authorList>
    </citation>
    <scope>NUCLEOTIDE SEQUENCE [LARGE SCALE GENOMIC DNA]</scope>
    <source>
        <strain evidence="3 4">DSM 19560</strain>
    </source>
</reference>
<dbReference type="RefSeq" id="WP_145224967.1">
    <property type="nucleotide sequence ID" value="NZ_VIVQ01000001.1"/>
</dbReference>
<dbReference type="NCBIfam" id="NF006110">
    <property type="entry name" value="PRK08261.1"/>
    <property type="match status" value="1"/>
</dbReference>
<comment type="similarity">
    <text evidence="1">Belongs to the short-chain dehydrogenases/reductases (SDR) family.</text>
</comment>
<comment type="caution">
    <text evidence="3">The sequence shown here is derived from an EMBL/GenBank/DDBJ whole genome shotgun (WGS) entry which is preliminary data.</text>
</comment>
<accession>A0A561E7R2</accession>
<dbReference type="SMART" id="SM00822">
    <property type="entry name" value="PKS_KR"/>
    <property type="match status" value="1"/>
</dbReference>
<dbReference type="PANTHER" id="PTHR42760">
    <property type="entry name" value="SHORT-CHAIN DEHYDROGENASES/REDUCTASES FAMILY MEMBER"/>
    <property type="match status" value="1"/>
</dbReference>
<evidence type="ECO:0000313" key="3">
    <source>
        <dbReference type="EMBL" id="TWE11600.1"/>
    </source>
</evidence>